<keyword evidence="2" id="KW-1185">Reference proteome</keyword>
<protein>
    <submittedName>
        <fullName evidence="1">Uncharacterized protein</fullName>
    </submittedName>
</protein>
<organism evidence="1 2">
    <name type="scientific">Campylobacter gracilis RM3268</name>
    <dbReference type="NCBI Taxonomy" id="553220"/>
    <lineage>
        <taxon>Bacteria</taxon>
        <taxon>Pseudomonadati</taxon>
        <taxon>Campylobacterota</taxon>
        <taxon>Epsilonproteobacteria</taxon>
        <taxon>Campylobacterales</taxon>
        <taxon>Campylobacteraceae</taxon>
        <taxon>Campylobacter</taxon>
    </lineage>
</organism>
<evidence type="ECO:0000313" key="1">
    <source>
        <dbReference type="EMBL" id="EEV18117.1"/>
    </source>
</evidence>
<accession>C8PG79</accession>
<dbReference type="AlphaFoldDB" id="C8PG79"/>
<dbReference type="EMBL" id="ACYG01000019">
    <property type="protein sequence ID" value="EEV18117.1"/>
    <property type="molecule type" value="Genomic_DNA"/>
</dbReference>
<proteinExistence type="predicted"/>
<evidence type="ECO:0000313" key="2">
    <source>
        <dbReference type="Proteomes" id="UP000005709"/>
    </source>
</evidence>
<reference evidence="1 2" key="1">
    <citation type="submission" date="2009-07" db="EMBL/GenBank/DDBJ databases">
        <authorList>
            <person name="Madupu R."/>
            <person name="Sebastian Y."/>
            <person name="Durkin A.S."/>
            <person name="Torralba M."/>
            <person name="Methe B."/>
            <person name="Sutton G.G."/>
            <person name="Strausberg R.L."/>
            <person name="Nelson K.E."/>
        </authorList>
    </citation>
    <scope>NUCLEOTIDE SEQUENCE [LARGE SCALE GENOMIC DNA]</scope>
    <source>
        <strain evidence="1 2">RM3268</strain>
    </source>
</reference>
<dbReference type="Proteomes" id="UP000005709">
    <property type="component" value="Unassembled WGS sequence"/>
</dbReference>
<comment type="caution">
    <text evidence="1">The sequence shown here is derived from an EMBL/GenBank/DDBJ whole genome shotgun (WGS) entry which is preliminary data.</text>
</comment>
<sequence length="38" mass="4247">MGQILKFSFTEKFRGKLIRQGAAFCLGRSDKASALELK</sequence>
<name>C8PG79_9BACT</name>
<gene>
    <name evidence="1" type="ORF">CAMGR0001_0872</name>
</gene>